<dbReference type="SUPFAM" id="SSF52540">
    <property type="entry name" value="P-loop containing nucleoside triphosphate hydrolases"/>
    <property type="match status" value="1"/>
</dbReference>
<dbReference type="Gene3D" id="3.40.50.300">
    <property type="entry name" value="P-loop containing nucleotide triphosphate hydrolases"/>
    <property type="match status" value="1"/>
</dbReference>
<comment type="caution">
    <text evidence="4">The sequence shown here is derived from an EMBL/GenBank/DDBJ whole genome shotgun (WGS) entry which is preliminary data.</text>
</comment>
<name>A0A1Q9DQK9_SYMMI</name>
<reference evidence="4 5" key="1">
    <citation type="submission" date="2016-02" db="EMBL/GenBank/DDBJ databases">
        <title>Genome analysis of coral dinoflagellate symbionts highlights evolutionary adaptations to a symbiotic lifestyle.</title>
        <authorList>
            <person name="Aranda M."/>
            <person name="Li Y."/>
            <person name="Liew Y.J."/>
            <person name="Baumgarten S."/>
            <person name="Simakov O."/>
            <person name="Wilson M."/>
            <person name="Piel J."/>
            <person name="Ashoor H."/>
            <person name="Bougouffa S."/>
            <person name="Bajic V.B."/>
            <person name="Ryu T."/>
            <person name="Ravasi T."/>
            <person name="Bayer T."/>
            <person name="Micklem G."/>
            <person name="Kim H."/>
            <person name="Bhak J."/>
            <person name="Lajeunesse T.C."/>
            <person name="Voolstra C.R."/>
        </authorList>
    </citation>
    <scope>NUCLEOTIDE SEQUENCE [LARGE SCALE GENOMIC DNA]</scope>
    <source>
        <strain evidence="4 5">CCMP2467</strain>
    </source>
</reference>
<dbReference type="Pfam" id="PF00270">
    <property type="entry name" value="DEAD"/>
    <property type="match status" value="1"/>
</dbReference>
<feature type="compositionally biased region" description="Polar residues" evidence="2">
    <location>
        <begin position="1277"/>
        <end position="1290"/>
    </location>
</feature>
<dbReference type="GO" id="GO:0005524">
    <property type="term" value="F:ATP binding"/>
    <property type="evidence" value="ECO:0007669"/>
    <property type="project" value="InterPro"/>
</dbReference>
<evidence type="ECO:0000259" key="3">
    <source>
        <dbReference type="Pfam" id="PF00270"/>
    </source>
</evidence>
<evidence type="ECO:0000313" key="4">
    <source>
        <dbReference type="EMBL" id="OLP97463.1"/>
    </source>
</evidence>
<evidence type="ECO:0000313" key="5">
    <source>
        <dbReference type="Proteomes" id="UP000186817"/>
    </source>
</evidence>
<feature type="region of interest" description="Disordered" evidence="2">
    <location>
        <begin position="1239"/>
        <end position="1294"/>
    </location>
</feature>
<sequence length="1501" mass="166156">MPLLSQRVPVSKLHTTLVKIWGEVLKVLNLPLFDAAASASGYEDVFVDIRAKQKVERTAEVRGPVTAAVSASRFTAPRKRMSTEAAGSELLSHKKLRFKAPDSLSMAPGRPRGPCVHVGQQEGRLCLSVHGCRRRLFRSFGLHISGLVAKEKYLPESVQPLLTDLIEDLVQDEGMPEDAESFVIDWLRRRAGSREGQGRTTCLSLRQRNQALKQELSDLETAKAKADHARAEDEKFRKIEKSLALLQARQDEQFGKMEQSMASFRATVIARQDEHFGKLEKSLMSVQAQQDAQLATTRELFASLLQVQEKIFAKMEQPIAAPDTVPIDEEMDTGKDKDEMQTPTKQIETSLVEVQIGVNDELPEGSLMSSSSGPLQEFLYLTLKEEAAITDSDNIAKSYHGHISENASSCWVSFPGKYAAGWEALVKEYHEDSVACVFLCTPEDGLGQHSDDPENPGKCHCPRIYGVRDWRPFGYLMVMQPPYTDERLRRHKEMADAMNAVFVRADAPQSEQEEAIKKAEAQWQKCDCVASWGCAWYPKWLDRVREAVARGQRLKAVFFPKQVGQGKLSMEELSREKVDLWDNVGCGGSQKCELATLDRLQKQEGSKWDYDEVDVADFLGSEFTAGCPVYAKTKGEGGEEWRRGVLVRQKTRGTIGGRVSWLVRCEKTQETFETCDLRHASVSVEQIQEACGHDVLLEFLSDCLPGTEITAHEAARLPTGAQALRATIRISGIMELHSVRDSILNGDFERSFNEKLASKAPTWKVQVDKKRFFELYEDSLLALESLTPHQVQKLGEMQGVSHDMHLSAPAGAGKTFVAVQHVMDTLCSSASGKIVYVAPNEALGLHFLRWLATRVAAQSRKGDADLAAKIRHVFSRLRLLHQPYTHILAPSLDGDRIVRRQENIGPQDFQLAVCDESHSYLHNDSTVGKMIEGRIAARRRLLLSDESQSSAISQSYPEMQRVKLTEVVRSTKRIVAGAAAFQLHADTSETVTSLGTDGPPLKTFLFQLEEQGKKFDEYARQIVKAVVYIEQVFPGVALHRRVAILTPDKDFLDRLRPRLQTNLNQHFSHRSFRLESFVESLEVLPERVLRRSPQQTKKQESLVVDAMEQADGLEQMIVVCAGLDSAIQSSTEDLQTRAQLYRGITRAQLLAVVVNEHVPGGWLEFLGGVKYQDAALSDREADSPRVAEAARKRHQAALAEATAENPSRQDQTAALHEQSWLKAAQGTASSVVPSGVWDTLHRMNPWDTSASPPKASSQPKAPAPKASSQPKAPAAVKTSSVWDTDSNSIPAPTELLFDPLPEAAREEVYATSKPRGWEASTRGRLKCCSYPNQINSVETASTGILRWCIKSHTQSLGVLGVIPAEKAGERDFLRDNLGYGIKSKGYYGGAGMPEFDLGTKYIEVIADLDARVAKVMVGDAREQMLEVTSFDIPFQGDATLAIIGEVLAVVQWLPRCGEPEDPEGSEGQASKVASSISGEDSDSSADSYARAGVSRDWAGIG</sequence>
<dbReference type="InterPro" id="IPR011545">
    <property type="entry name" value="DEAD/DEAH_box_helicase_dom"/>
</dbReference>
<dbReference type="InterPro" id="IPR027417">
    <property type="entry name" value="P-loop_NTPase"/>
</dbReference>
<accession>A0A1Q9DQK9</accession>
<feature type="domain" description="DEAD/DEAH-box helicase" evidence="3">
    <location>
        <begin position="788"/>
        <end position="924"/>
    </location>
</feature>
<dbReference type="EMBL" id="LSRX01000431">
    <property type="protein sequence ID" value="OLP97463.1"/>
    <property type="molecule type" value="Genomic_DNA"/>
</dbReference>
<keyword evidence="5" id="KW-1185">Reference proteome</keyword>
<gene>
    <name evidence="4" type="ORF">AK812_SmicGene20192</name>
</gene>
<dbReference type="GO" id="GO:0003676">
    <property type="term" value="F:nucleic acid binding"/>
    <property type="evidence" value="ECO:0007669"/>
    <property type="project" value="InterPro"/>
</dbReference>
<feature type="compositionally biased region" description="Low complexity" evidence="2">
    <location>
        <begin position="1249"/>
        <end position="1275"/>
    </location>
</feature>
<dbReference type="Proteomes" id="UP000186817">
    <property type="component" value="Unassembled WGS sequence"/>
</dbReference>
<feature type="coiled-coil region" evidence="1">
    <location>
        <begin position="202"/>
        <end position="232"/>
    </location>
</feature>
<feature type="compositionally biased region" description="Low complexity" evidence="2">
    <location>
        <begin position="1473"/>
        <end position="1489"/>
    </location>
</feature>
<organism evidence="4 5">
    <name type="scientific">Symbiodinium microadriaticum</name>
    <name type="common">Dinoflagellate</name>
    <name type="synonym">Zooxanthella microadriatica</name>
    <dbReference type="NCBI Taxonomy" id="2951"/>
    <lineage>
        <taxon>Eukaryota</taxon>
        <taxon>Sar</taxon>
        <taxon>Alveolata</taxon>
        <taxon>Dinophyceae</taxon>
        <taxon>Suessiales</taxon>
        <taxon>Symbiodiniaceae</taxon>
        <taxon>Symbiodinium</taxon>
    </lineage>
</organism>
<keyword evidence="1" id="KW-0175">Coiled coil</keyword>
<protein>
    <recommendedName>
        <fullName evidence="3">DEAD/DEAH-box helicase domain-containing protein</fullName>
    </recommendedName>
</protein>
<feature type="region of interest" description="Disordered" evidence="2">
    <location>
        <begin position="1457"/>
        <end position="1501"/>
    </location>
</feature>
<evidence type="ECO:0000256" key="1">
    <source>
        <dbReference type="SAM" id="Coils"/>
    </source>
</evidence>
<dbReference type="OrthoDB" id="417328at2759"/>
<evidence type="ECO:0000256" key="2">
    <source>
        <dbReference type="SAM" id="MobiDB-lite"/>
    </source>
</evidence>
<proteinExistence type="predicted"/>